<evidence type="ECO:0000256" key="1">
    <source>
        <dbReference type="ARBA" id="ARBA00004651"/>
    </source>
</evidence>
<evidence type="ECO:0000259" key="7">
    <source>
        <dbReference type="PROSITE" id="PS50850"/>
    </source>
</evidence>
<keyword evidence="9" id="KW-1185">Reference proteome</keyword>
<evidence type="ECO:0000313" key="9">
    <source>
        <dbReference type="Proteomes" id="UP000284219"/>
    </source>
</evidence>
<feature type="transmembrane region" description="Helical" evidence="6">
    <location>
        <begin position="317"/>
        <end position="339"/>
    </location>
</feature>
<evidence type="ECO:0000256" key="5">
    <source>
        <dbReference type="ARBA" id="ARBA00023136"/>
    </source>
</evidence>
<feature type="transmembrane region" description="Helical" evidence="6">
    <location>
        <begin position="263"/>
        <end position="285"/>
    </location>
</feature>
<keyword evidence="5 6" id="KW-0472">Membrane</keyword>
<dbReference type="RefSeq" id="WP_120188843.1">
    <property type="nucleotide sequence ID" value="NZ_MCHY01000007.1"/>
</dbReference>
<dbReference type="Proteomes" id="UP000284219">
    <property type="component" value="Unassembled WGS sequence"/>
</dbReference>
<protein>
    <submittedName>
        <fullName evidence="8">Transporter</fullName>
    </submittedName>
</protein>
<dbReference type="InterPro" id="IPR011701">
    <property type="entry name" value="MFS"/>
</dbReference>
<accession>A0A419SM27</accession>
<evidence type="ECO:0000256" key="3">
    <source>
        <dbReference type="ARBA" id="ARBA00022692"/>
    </source>
</evidence>
<evidence type="ECO:0000313" key="8">
    <source>
        <dbReference type="EMBL" id="RKD25024.1"/>
    </source>
</evidence>
<feature type="transmembrane region" description="Helical" evidence="6">
    <location>
        <begin position="178"/>
        <end position="196"/>
    </location>
</feature>
<comment type="subcellular location">
    <subcellularLocation>
        <location evidence="1">Cell membrane</location>
        <topology evidence="1">Multi-pass membrane protein</topology>
    </subcellularLocation>
</comment>
<feature type="transmembrane region" description="Helical" evidence="6">
    <location>
        <begin position="351"/>
        <end position="373"/>
    </location>
</feature>
<feature type="transmembrane region" description="Helical" evidence="6">
    <location>
        <begin position="152"/>
        <end position="172"/>
    </location>
</feature>
<proteinExistence type="predicted"/>
<keyword evidence="3 6" id="KW-0812">Transmembrane</keyword>
<sequence length="410" mass="44583">MRNQATRSISDVQKTAGWMMIAGIIFIAMNLRSPLTSVGPLIGFIKQDLGISNTLAGMITTLPLLAFAFFSPFVPRLSQKYGLERIIFVSTFFLTLGIVLRSLSGITALYVGTVILGLAISVSNVLLPSLIKREFSGKIGMMTGVYSISMNVLGAIASGLSVPLAIGVGLGWRGALSVWGMLSFVALFVWGAPLFFRNRTRRQKTGQAAIHSEIDKSNVNVWRSRLAWQVTFFMGLQSMVFYILIAWLPEILKVRGLSPDQSGWLLSLMQLFLLPFTFIVPIVAGRMVNQRLLVMISFVLTLSGTLGIMLGSMRVTVISILILGVGAGFSFSLAMMFFGLRARNAQQSAELSGMAQAFGYLLAASGPALFGYARDVTNSWTAPLMILVVASILLFIFGMGAGRNRYIDDV</sequence>
<feature type="transmembrane region" description="Helical" evidence="6">
    <location>
        <begin position="12"/>
        <end position="31"/>
    </location>
</feature>
<feature type="domain" description="Major facilitator superfamily (MFS) profile" evidence="7">
    <location>
        <begin position="18"/>
        <end position="406"/>
    </location>
</feature>
<dbReference type="AlphaFoldDB" id="A0A419SM27"/>
<dbReference type="PROSITE" id="PS50850">
    <property type="entry name" value="MFS"/>
    <property type="match status" value="1"/>
</dbReference>
<dbReference type="EMBL" id="MCHY01000007">
    <property type="protein sequence ID" value="RKD25024.1"/>
    <property type="molecule type" value="Genomic_DNA"/>
</dbReference>
<keyword evidence="2" id="KW-0813">Transport</keyword>
<evidence type="ECO:0000256" key="6">
    <source>
        <dbReference type="SAM" id="Phobius"/>
    </source>
</evidence>
<dbReference type="InterPro" id="IPR020846">
    <property type="entry name" value="MFS_dom"/>
</dbReference>
<feature type="transmembrane region" description="Helical" evidence="6">
    <location>
        <begin position="292"/>
        <end position="311"/>
    </location>
</feature>
<dbReference type="OrthoDB" id="9797740at2"/>
<name>A0A419SM27_9BACL</name>
<dbReference type="PANTHER" id="PTHR23523:SF2">
    <property type="entry name" value="2-NITROIMIDAZOLE TRANSPORTER"/>
    <property type="match status" value="1"/>
</dbReference>
<feature type="transmembrane region" description="Helical" evidence="6">
    <location>
        <begin position="86"/>
        <end position="103"/>
    </location>
</feature>
<dbReference type="GO" id="GO:0022857">
    <property type="term" value="F:transmembrane transporter activity"/>
    <property type="evidence" value="ECO:0007669"/>
    <property type="project" value="InterPro"/>
</dbReference>
<dbReference type="Pfam" id="PF07690">
    <property type="entry name" value="MFS_1"/>
    <property type="match status" value="1"/>
</dbReference>
<keyword evidence="4 6" id="KW-1133">Transmembrane helix</keyword>
<dbReference type="PANTHER" id="PTHR23523">
    <property type="match status" value="1"/>
</dbReference>
<gene>
    <name evidence="8" type="ORF">BEP19_04135</name>
</gene>
<feature type="transmembrane region" description="Helical" evidence="6">
    <location>
        <begin position="226"/>
        <end position="248"/>
    </location>
</feature>
<dbReference type="Gene3D" id="1.20.1250.20">
    <property type="entry name" value="MFS general substrate transporter like domains"/>
    <property type="match status" value="2"/>
</dbReference>
<feature type="transmembrane region" description="Helical" evidence="6">
    <location>
        <begin position="51"/>
        <end position="74"/>
    </location>
</feature>
<reference evidence="8 9" key="1">
    <citation type="submission" date="2016-08" db="EMBL/GenBank/DDBJ databases">
        <title>Novel Firmicute Genomes.</title>
        <authorList>
            <person name="Poppleton D.I."/>
            <person name="Gribaldo S."/>
        </authorList>
    </citation>
    <scope>NUCLEOTIDE SEQUENCE [LARGE SCALE GENOMIC DNA]</scope>
    <source>
        <strain evidence="8 9">RAOx-1</strain>
    </source>
</reference>
<organism evidence="8 9">
    <name type="scientific">Ammoniphilus oxalaticus</name>
    <dbReference type="NCBI Taxonomy" id="66863"/>
    <lineage>
        <taxon>Bacteria</taxon>
        <taxon>Bacillati</taxon>
        <taxon>Bacillota</taxon>
        <taxon>Bacilli</taxon>
        <taxon>Bacillales</taxon>
        <taxon>Paenibacillaceae</taxon>
        <taxon>Aneurinibacillus group</taxon>
        <taxon>Ammoniphilus</taxon>
    </lineage>
</organism>
<evidence type="ECO:0000256" key="4">
    <source>
        <dbReference type="ARBA" id="ARBA00022989"/>
    </source>
</evidence>
<dbReference type="GO" id="GO:0005886">
    <property type="term" value="C:plasma membrane"/>
    <property type="evidence" value="ECO:0007669"/>
    <property type="project" value="UniProtKB-SubCell"/>
</dbReference>
<dbReference type="InterPro" id="IPR052524">
    <property type="entry name" value="MFS_Cyanate_Porter"/>
</dbReference>
<dbReference type="CDD" id="cd17339">
    <property type="entry name" value="MFS_NIMT_CynX_like"/>
    <property type="match status" value="1"/>
</dbReference>
<feature type="transmembrane region" description="Helical" evidence="6">
    <location>
        <begin position="379"/>
        <end position="397"/>
    </location>
</feature>
<comment type="caution">
    <text evidence="8">The sequence shown here is derived from an EMBL/GenBank/DDBJ whole genome shotgun (WGS) entry which is preliminary data.</text>
</comment>
<dbReference type="SUPFAM" id="SSF103473">
    <property type="entry name" value="MFS general substrate transporter"/>
    <property type="match status" value="1"/>
</dbReference>
<evidence type="ECO:0000256" key="2">
    <source>
        <dbReference type="ARBA" id="ARBA00022448"/>
    </source>
</evidence>
<dbReference type="InterPro" id="IPR036259">
    <property type="entry name" value="MFS_trans_sf"/>
</dbReference>
<feature type="transmembrane region" description="Helical" evidence="6">
    <location>
        <begin position="109"/>
        <end position="131"/>
    </location>
</feature>